<protein>
    <submittedName>
        <fullName evidence="1">Uncharacterized protein</fullName>
    </submittedName>
</protein>
<dbReference type="EnsemblMetazoa" id="AMIN014106-RA">
    <property type="protein sequence ID" value="AMIN014106-PA"/>
    <property type="gene ID" value="AMIN014106"/>
</dbReference>
<keyword evidence="2" id="KW-1185">Reference proteome</keyword>
<organism evidence="1 2">
    <name type="scientific">Anopheles minimus</name>
    <dbReference type="NCBI Taxonomy" id="112268"/>
    <lineage>
        <taxon>Eukaryota</taxon>
        <taxon>Metazoa</taxon>
        <taxon>Ecdysozoa</taxon>
        <taxon>Arthropoda</taxon>
        <taxon>Hexapoda</taxon>
        <taxon>Insecta</taxon>
        <taxon>Pterygota</taxon>
        <taxon>Neoptera</taxon>
        <taxon>Endopterygota</taxon>
        <taxon>Diptera</taxon>
        <taxon>Nematocera</taxon>
        <taxon>Culicoidea</taxon>
        <taxon>Culicidae</taxon>
        <taxon>Anophelinae</taxon>
        <taxon>Anopheles</taxon>
    </lineage>
</organism>
<dbReference type="AlphaFoldDB" id="A0A182WMZ9"/>
<evidence type="ECO:0000313" key="1">
    <source>
        <dbReference type="EnsemblMetazoa" id="AMIN014106-PA"/>
    </source>
</evidence>
<reference evidence="1" key="2">
    <citation type="submission" date="2020-05" db="UniProtKB">
        <authorList>
            <consortium name="EnsemblMetazoa"/>
        </authorList>
    </citation>
    <scope>IDENTIFICATION</scope>
    <source>
        <strain evidence="1">MINIMUS1</strain>
    </source>
</reference>
<accession>A0A182WMZ9</accession>
<dbReference type="VEuPathDB" id="VectorBase:AMIN014106"/>
<evidence type="ECO:0000313" key="2">
    <source>
        <dbReference type="Proteomes" id="UP000075920"/>
    </source>
</evidence>
<name>A0A182WMZ9_9DIPT</name>
<proteinExistence type="predicted"/>
<sequence>MKASLSVSRVWKNRETG</sequence>
<dbReference type="Proteomes" id="UP000075920">
    <property type="component" value="Unassembled WGS sequence"/>
</dbReference>
<reference evidence="2" key="1">
    <citation type="submission" date="2013-03" db="EMBL/GenBank/DDBJ databases">
        <title>The Genome Sequence of Anopheles minimus MINIMUS1.</title>
        <authorList>
            <consortium name="The Broad Institute Genomics Platform"/>
            <person name="Neafsey D.E."/>
            <person name="Walton C."/>
            <person name="Walker B."/>
            <person name="Young S.K."/>
            <person name="Zeng Q."/>
            <person name="Gargeya S."/>
            <person name="Fitzgerald M."/>
            <person name="Haas B."/>
            <person name="Abouelleil A."/>
            <person name="Allen A.W."/>
            <person name="Alvarado L."/>
            <person name="Arachchi H.M."/>
            <person name="Berlin A.M."/>
            <person name="Chapman S.B."/>
            <person name="Gainer-Dewar J."/>
            <person name="Goldberg J."/>
            <person name="Griggs A."/>
            <person name="Gujja S."/>
            <person name="Hansen M."/>
            <person name="Howarth C."/>
            <person name="Imamovic A."/>
            <person name="Ireland A."/>
            <person name="Larimer J."/>
            <person name="McCowan C."/>
            <person name="Murphy C."/>
            <person name="Pearson M."/>
            <person name="Poon T.W."/>
            <person name="Priest M."/>
            <person name="Roberts A."/>
            <person name="Saif S."/>
            <person name="Shea T."/>
            <person name="Sisk P."/>
            <person name="Sykes S."/>
            <person name="Wortman J."/>
            <person name="Nusbaum C."/>
            <person name="Birren B."/>
        </authorList>
    </citation>
    <scope>NUCLEOTIDE SEQUENCE [LARGE SCALE GENOMIC DNA]</scope>
    <source>
        <strain evidence="2">MINIMUS1</strain>
    </source>
</reference>